<dbReference type="EMBL" id="CP032382">
    <property type="protein sequence ID" value="AYB33766.1"/>
    <property type="molecule type" value="Genomic_DNA"/>
</dbReference>
<dbReference type="KEGG" id="chk:D4L85_25705"/>
<keyword evidence="3" id="KW-1185">Reference proteome</keyword>
<dbReference type="GO" id="GO:0016887">
    <property type="term" value="F:ATP hydrolysis activity"/>
    <property type="evidence" value="ECO:0007669"/>
    <property type="project" value="InterPro"/>
</dbReference>
<dbReference type="RefSeq" id="WP_119756995.1">
    <property type="nucleotide sequence ID" value="NZ_CP032382.1"/>
</dbReference>
<reference evidence="3" key="1">
    <citation type="submission" date="2018-09" db="EMBL/GenBank/DDBJ databases">
        <title>Chryseolinea sp. KIS68-18 isolated from soil.</title>
        <authorList>
            <person name="Weon H.-Y."/>
            <person name="Kwon S.-W."/>
            <person name="Lee S.A."/>
        </authorList>
    </citation>
    <scope>NUCLEOTIDE SEQUENCE [LARGE SCALE GENOMIC DNA]</scope>
    <source>
        <strain evidence="3">KIS68-18</strain>
    </source>
</reference>
<gene>
    <name evidence="2" type="ORF">D4L85_25705</name>
</gene>
<dbReference type="AlphaFoldDB" id="A0A385STA8"/>
<evidence type="ECO:0000313" key="2">
    <source>
        <dbReference type="EMBL" id="AYB33766.1"/>
    </source>
</evidence>
<organism evidence="2 3">
    <name type="scientific">Chryseolinea soli</name>
    <dbReference type="NCBI Taxonomy" id="2321403"/>
    <lineage>
        <taxon>Bacteria</taxon>
        <taxon>Pseudomonadati</taxon>
        <taxon>Bacteroidota</taxon>
        <taxon>Cytophagia</taxon>
        <taxon>Cytophagales</taxon>
        <taxon>Fulvivirgaceae</taxon>
        <taxon>Chryseolinea</taxon>
    </lineage>
</organism>
<evidence type="ECO:0000313" key="3">
    <source>
        <dbReference type="Proteomes" id="UP000266183"/>
    </source>
</evidence>
<dbReference type="InterPro" id="IPR003959">
    <property type="entry name" value="ATPase_AAA_core"/>
</dbReference>
<proteinExistence type="predicted"/>
<dbReference type="Proteomes" id="UP000266183">
    <property type="component" value="Chromosome"/>
</dbReference>
<dbReference type="PANTHER" id="PTHR43581">
    <property type="entry name" value="ATP/GTP PHOSPHATASE"/>
    <property type="match status" value="1"/>
</dbReference>
<dbReference type="InterPro" id="IPR051396">
    <property type="entry name" value="Bact_Antivir_Def_Nuclease"/>
</dbReference>
<dbReference type="InterPro" id="IPR027417">
    <property type="entry name" value="P-loop_NTPase"/>
</dbReference>
<protein>
    <recommendedName>
        <fullName evidence="1">ATPase AAA-type core domain-containing protein</fullName>
    </recommendedName>
</protein>
<feature type="domain" description="ATPase AAA-type core" evidence="1">
    <location>
        <begin position="332"/>
        <end position="573"/>
    </location>
</feature>
<accession>A0A385STA8</accession>
<evidence type="ECO:0000259" key="1">
    <source>
        <dbReference type="Pfam" id="PF13304"/>
    </source>
</evidence>
<dbReference type="SUPFAM" id="SSF52540">
    <property type="entry name" value="P-loop containing nucleoside triphosphate hydrolases"/>
    <property type="match status" value="1"/>
</dbReference>
<dbReference type="GO" id="GO:0005524">
    <property type="term" value="F:ATP binding"/>
    <property type="evidence" value="ECO:0007669"/>
    <property type="project" value="InterPro"/>
</dbReference>
<sequence length="717" mass="81592">MIPIKRQSPPSFLTSDRVQAAKEALRSSYEKTTRQERLKFDFSLLGELKSDLDKLCKGKCVYCESRIESVGPGNVDNFRPKSGARGLTQSYAPLHYWWLAYEWDNLLLACEMCSHKYKRDYFPLENESARAPVGALGTELAKENPLLIDPASDVIESHLEFEETGLIRSISTKGKVTIDILGLNREDLVARRRQSGSNLLNRLETLIDSKDLTNQRSAELVAFVRELFSDQPSQEFVAVQRTVFDAWYENNASLWENVKSIHNDPSKKHQQSKKPLTESYQENMQEVSQQLSAIKRFSIKSITIENFRSIDNLVLDVLPVNDQESRESWLLLLGDNGIGKSSVLQAVAMTLAGKKQLAKLQLDVHDFLKKGTGSGKVIIQSYEHDKPVELHFDANGFRTDLEEALSFVLAYGSTRLLPKGNIQPDRQKEPYLNVRNLFDYSTALNDARQWLRTINQTNPVEFADRVAPALFDLLALRGDDEVWIDGDEVCIRQFGDDQELESNSDGYKNVVAIAADMMQTLSVESANYHNSYGIVLIDELGNHLHPRWRMQIVSALRKAFPKLQFIVTTHEPLCLRGLSHGEVVVLARDPLNKIVALDRKVLPDHNLLRIDQLLTSDLFGLINVLDDATEKMYADYYKLLSKRESDRTEEEKKQISDFSKRLSEKELLGSSPLMQALFQTINENFAQKIREEGFSTHLKLKEDSVAAAKEYLKTVEW</sequence>
<dbReference type="GO" id="GO:0006302">
    <property type="term" value="P:double-strand break repair"/>
    <property type="evidence" value="ECO:0007669"/>
    <property type="project" value="InterPro"/>
</dbReference>
<dbReference type="Gene3D" id="3.40.50.300">
    <property type="entry name" value="P-loop containing nucleotide triphosphate hydrolases"/>
    <property type="match status" value="1"/>
</dbReference>
<name>A0A385STA8_9BACT</name>
<dbReference type="Pfam" id="PF13304">
    <property type="entry name" value="AAA_21"/>
    <property type="match status" value="1"/>
</dbReference>
<dbReference type="PANTHER" id="PTHR43581:SF2">
    <property type="entry name" value="EXCINUCLEASE ATPASE SUBUNIT"/>
    <property type="match status" value="1"/>
</dbReference>
<dbReference type="OrthoDB" id="9805802at2"/>